<feature type="region of interest" description="Disordered" evidence="1">
    <location>
        <begin position="739"/>
        <end position="759"/>
    </location>
</feature>
<dbReference type="InterPro" id="IPR013783">
    <property type="entry name" value="Ig-like_fold"/>
</dbReference>
<dbReference type="EMBL" id="BDQX01000281">
    <property type="protein sequence ID" value="GBG09875.1"/>
    <property type="molecule type" value="Genomic_DNA"/>
</dbReference>
<comment type="caution">
    <text evidence="2">The sequence shown here is derived from an EMBL/GenBank/DDBJ whole genome shotgun (WGS) entry which is preliminary data.</text>
</comment>
<keyword evidence="3" id="KW-1185">Reference proteome</keyword>
<proteinExistence type="predicted"/>
<organism evidence="2 3">
    <name type="scientific">Paenibacillus agaridevorans</name>
    <dbReference type="NCBI Taxonomy" id="171404"/>
    <lineage>
        <taxon>Bacteria</taxon>
        <taxon>Bacillati</taxon>
        <taxon>Bacillota</taxon>
        <taxon>Bacilli</taxon>
        <taxon>Bacillales</taxon>
        <taxon>Paenibacillaceae</taxon>
        <taxon>Paenibacillus</taxon>
    </lineage>
</organism>
<sequence>MYFGGRATEAEYYTRKDIDYWRLDMKDPNASTYIQKASNNYSDGVVLKSNQSSATFTIEVDTSKLDKTSDDVWLYKSHAGAFIVYTNHTYNTPSTAGQYCNFQIEFEPTEKQPMLSDFGVIPEIQFDRKSQFTSLMVGYEDFSYGSDADYYEFEIINKDDGTTASRKYDPAIPEVKAPKSGHLDQKAVEQWLYNFMASKFAVDMVTEPVKKSFEIKQKIVDKDAAVNQSSERIRTVVIAQVPYVYSCEQEAWPAPPQFITPEADWPLDWYDVVPFPVTDGEPDIIPHRGCEDPAGYDEFTKRVFIDGSEINATAFYRGDYIFGENKLGIREVKTTFTAPDGSESFKIQHVVVHKSKPNVAIKLEGLYKQNRTMIALDQSKASNDQWVEQNAPLEITSFSFVKPNDLNLKCRVGFCESNTSEKQYMYKETGSYQISIAAKRVIPYGNGKSITRYSDPYVVDYEILPDHEPAVIAHAYESQISRLDQLKLFYDAVSTDGDFISEKRLEVHYDSNNDGTMDEIVFQSNGDLSELPVFERLGQYKIVAYAKESTNQDRLMEFITPGDNKTKTIESYFFVDNYSPSSDLYLDIPTQKPDMDIYFMLDSNLKQSSTDYIRGNGVTLTNAFTQANMLANLSIWDMKTYTDTISASTSNGTGTSYPSSTYYYSSNGYSGTLSLYSTSNSPYTRDEGKFVTVTDSKTGTGTCSSSVTTYYDSKGNYKDSSSWNNCGSSQYYSDGKYSGTIGRSGESPNGPSCGPTGTPNGSCSRGWTAYYSGTVYWTHDVWEPREVSYDSYTGFYSGSISKAIRQRYDNSFMRSVPAKYVIYISDNQASQLSDLQNVINKNEATLIIVGSNVFRSQISHDHFISNTGAIEDVVASVISYIAESNPAVPKVLKLVGDEIETRTATFDYESDSIPTVSDQLQIIQDPQYYDNSMGFEFINGKQLIAVKNNNNWFPYQSKVTLSRPGKYQFIRRVKDRPTTDPNFSEYGYFSNESVVEVIVHRKPIPDVILDFDYVPASNLYKTTWIDASYDLDHNITRAATDRGIQARSIKLTKQGSGEVWTRIPSELSSGTYILDYRVQDIEGVWSDPIVRTYVLPETVPVQLKSNLRTQDENFSLNNVPASEKLVAHELWTRFPYSVALSLSMGGYINKSVPYYTGSRSGNDIAWNDETLVIPNTTPDGLYSFKIRANGSVAGSYAENTYNVRVSTPINLNGSIDSINGLSSNLLTLTVGESYRLAASTTKYPDSAVNGNATTVTAFKGTPYQRTITLTSTTNSTTGIGSKSWSNQLTIAAIPDGSYTFEWTARTPNGNVQTVAKTVVVMNNRPPTPGFSWSPNPVYEGDTVTFRSLASDPDRDPITVAYELTSPTGVRQSYSYNLTYPYSTAAPVRRMTETGAWKMRQTVTDGRSATVMLNQTIQVVPLTLSGDVGHTDAWNERRQAYNLKESGNPESPRGYNVFWAGERLMLQAATTATPTATKAIRVEATFGNRKTTLSAVGSTSSIWKGEMWDDAMEELPDGPATITFVAYYSNGTTKTTNVSIIFEGNTSDTVGVHRVK</sequence>
<evidence type="ECO:0000313" key="2">
    <source>
        <dbReference type="EMBL" id="GBG09875.1"/>
    </source>
</evidence>
<name>A0A2R5EUQ5_9BACL</name>
<evidence type="ECO:0000313" key="3">
    <source>
        <dbReference type="Proteomes" id="UP000245202"/>
    </source>
</evidence>
<dbReference type="Proteomes" id="UP000245202">
    <property type="component" value="Unassembled WGS sequence"/>
</dbReference>
<evidence type="ECO:0000256" key="1">
    <source>
        <dbReference type="SAM" id="MobiDB-lite"/>
    </source>
</evidence>
<reference evidence="2 3" key="1">
    <citation type="submission" date="2017-08" db="EMBL/GenBank/DDBJ databases">
        <title>Substantial Increase in Enzyme Production by Combined Drug-Resistance Mutations in Paenibacillus agaridevorans.</title>
        <authorList>
            <person name="Tanaka Y."/>
            <person name="Funane K."/>
            <person name="Hosaka T."/>
            <person name="Shiwa Y."/>
            <person name="Fujita N."/>
            <person name="Miyazaki T."/>
            <person name="Yoshikawa H."/>
            <person name="Murakami K."/>
            <person name="Kasahara K."/>
            <person name="Inaoka T."/>
            <person name="Hiraga Y."/>
            <person name="Ochi K."/>
        </authorList>
    </citation>
    <scope>NUCLEOTIDE SEQUENCE [LARGE SCALE GENOMIC DNA]</scope>
    <source>
        <strain evidence="2 3">T-3040</strain>
    </source>
</reference>
<feature type="compositionally biased region" description="Polar residues" evidence="1">
    <location>
        <begin position="746"/>
        <end position="759"/>
    </location>
</feature>
<gene>
    <name evidence="2" type="ORF">PAT3040_04549</name>
</gene>
<protein>
    <submittedName>
        <fullName evidence="2">Putative PKD domain-containing protein</fullName>
    </submittedName>
</protein>
<accession>A0A2R5EUQ5</accession>
<dbReference type="Gene3D" id="2.60.40.10">
    <property type="entry name" value="Immunoglobulins"/>
    <property type="match status" value="1"/>
</dbReference>